<organism evidence="2 3">
    <name type="scientific">Jiangella rhizosphaerae</name>
    <dbReference type="NCBI Taxonomy" id="2293569"/>
    <lineage>
        <taxon>Bacteria</taxon>
        <taxon>Bacillati</taxon>
        <taxon>Actinomycetota</taxon>
        <taxon>Actinomycetes</taxon>
        <taxon>Jiangellales</taxon>
        <taxon>Jiangellaceae</taxon>
        <taxon>Jiangella</taxon>
    </lineage>
</organism>
<dbReference type="InterPro" id="IPR011050">
    <property type="entry name" value="Pectin_lyase_fold/virulence"/>
</dbReference>
<keyword evidence="3" id="KW-1185">Reference proteome</keyword>
<dbReference type="InterPro" id="IPR012334">
    <property type="entry name" value="Pectin_lyas_fold"/>
</dbReference>
<protein>
    <submittedName>
        <fullName evidence="2">Uncharacterized protein</fullName>
    </submittedName>
</protein>
<dbReference type="Gene3D" id="2.160.20.10">
    <property type="entry name" value="Single-stranded right-handed beta-helix, Pectin lyase-like"/>
    <property type="match status" value="1"/>
</dbReference>
<keyword evidence="1" id="KW-0732">Signal</keyword>
<accession>A0A418KVA0</accession>
<comment type="caution">
    <text evidence="2">The sequence shown here is derived from an EMBL/GenBank/DDBJ whole genome shotgun (WGS) entry which is preliminary data.</text>
</comment>
<dbReference type="InterPro" id="IPR006626">
    <property type="entry name" value="PbH1"/>
</dbReference>
<dbReference type="EMBL" id="QUAL01000039">
    <property type="protein sequence ID" value="RIQ33698.1"/>
    <property type="molecule type" value="Genomic_DNA"/>
</dbReference>
<dbReference type="OrthoDB" id="3333873at2"/>
<feature type="signal peptide" evidence="1">
    <location>
        <begin position="1"/>
        <end position="26"/>
    </location>
</feature>
<evidence type="ECO:0000313" key="3">
    <source>
        <dbReference type="Proteomes" id="UP000284057"/>
    </source>
</evidence>
<reference evidence="2 3" key="1">
    <citation type="submission" date="2018-09" db="EMBL/GenBank/DDBJ databases">
        <title>Isolation, diversity and antifungal activity of actinobacteria from wheat.</title>
        <authorList>
            <person name="Han C."/>
        </authorList>
    </citation>
    <scope>NUCLEOTIDE SEQUENCE [LARGE SCALE GENOMIC DNA]</scope>
    <source>
        <strain evidence="2 3">NEAU-YY265</strain>
    </source>
</reference>
<dbReference type="SMART" id="SM00710">
    <property type="entry name" value="PbH1"/>
    <property type="match status" value="7"/>
</dbReference>
<evidence type="ECO:0000256" key="1">
    <source>
        <dbReference type="SAM" id="SignalP"/>
    </source>
</evidence>
<dbReference type="SUPFAM" id="SSF51126">
    <property type="entry name" value="Pectin lyase-like"/>
    <property type="match status" value="1"/>
</dbReference>
<name>A0A418KVA0_9ACTN</name>
<dbReference type="Proteomes" id="UP000284057">
    <property type="component" value="Unassembled WGS sequence"/>
</dbReference>
<feature type="chain" id="PRO_5018997933" evidence="1">
    <location>
        <begin position="27"/>
        <end position="576"/>
    </location>
</feature>
<evidence type="ECO:0000313" key="2">
    <source>
        <dbReference type="EMBL" id="RIQ33698.1"/>
    </source>
</evidence>
<gene>
    <name evidence="2" type="ORF">DY240_04655</name>
</gene>
<dbReference type="RefSeq" id="WP_119658794.1">
    <property type="nucleotide sequence ID" value="NZ_QUAL01000039.1"/>
</dbReference>
<dbReference type="AlphaFoldDB" id="A0A418KVA0"/>
<sequence>MKITRGPLAAAVLVAGAVLAAPPATAVGTTYYVDNRNLAACDDDGPGNATTPWCTFTPVNEHADTIGFGPGDSILLARGATWDRWLDLTGSGTAAEPITLGAFGTGDRPKITNSDIANSGYGVRLTSGSHWVIKDLEIDGAGADKFDAGIQVLYNTVGHVGLTLSNLYVHHNWMGIAISGAAAPAAGQWAIKDVTITGVEGTHNERSIALGKGGAPSWFVQDALISKVYLHDDDGEGLPRDEDCRDTLALQSATRVLVTNSVITGAGGCYARAGTTAVYLGRVADSTLLNNIIVDTPDTGSPDQTGIDYEAGTSNVGVRGNLLSGHARWGVEVLGRHPSPAGDHTGVAIDSNAIVFNGGSAIARMLSESTASGTIDRNLWQGNALVWVDDATMDLTVGSQGVNPGPVTGGRVWYAGRDYAGTQGAGGWRYEYSANASVTWSPLTHISAAQGWRPAANALPLINQWGMHPAIGTSTRVARVWTAPTNGTIAISGQAAKGVTGGDGIRIHVLKTTPSGTNTVVLGPLAIGANDLIGKPTAVPSLQVAAGDVIRFVVDAGTAGDNSYDNVNWSPAIGYL</sequence>
<proteinExistence type="predicted"/>